<sequence length="419" mass="46662">MWSLGHVCAPGEDDINCHCDWRVEIYKCQEETALYYIIIVNMIISALGFVLGTGIIYYRVIIKGHQFFEINLSKGCLRPKPIDSMLLLLTIFNMLRLVNSAVLISGSGYQMAIRNFLFEFPWQWGYGGFALYLIGIAQTLADSHKAISEGWLPSSSIVDFIGTSIFLAPFIINIPIAVVAGVLALNPENENTVMILISVHYCIWGGHCIALTATVMLAGIRLIHILNQHLEKINPSGSRYGAIKNGIFKIRAVMFTIAICLGLFALLCIVYGVIRDTILINKTGNIFLAVIWTYLGGVTTLCVMTAVILNPSSSSTGIRFGSKTSSNEKSTNANIYETDYTSTFARNAEEYNTSMSRGSVRDELKKQQKLHMAHINHQRTNDDDDAFDDDDDDIGMQPVHYETSSRKSLVRNDIPLHQV</sequence>
<feature type="region of interest" description="Disordered" evidence="1">
    <location>
        <begin position="374"/>
        <end position="419"/>
    </location>
</feature>
<accession>A0A077WW86</accession>
<feature type="transmembrane region" description="Helical" evidence="2">
    <location>
        <begin position="82"/>
        <end position="104"/>
    </location>
</feature>
<gene>
    <name evidence="3" type="ORF">LRAMOSA04097</name>
</gene>
<feature type="transmembrane region" description="Helical" evidence="2">
    <location>
        <begin position="197"/>
        <end position="223"/>
    </location>
</feature>
<feature type="transmembrane region" description="Helical" evidence="2">
    <location>
        <begin position="252"/>
        <end position="274"/>
    </location>
</feature>
<keyword evidence="2" id="KW-0812">Transmembrane</keyword>
<feature type="transmembrane region" description="Helical" evidence="2">
    <location>
        <begin position="286"/>
        <end position="309"/>
    </location>
</feature>
<dbReference type="EMBL" id="LK023357">
    <property type="protein sequence ID" value="CDS11901.1"/>
    <property type="molecule type" value="Genomic_DNA"/>
</dbReference>
<feature type="compositionally biased region" description="Acidic residues" evidence="1">
    <location>
        <begin position="382"/>
        <end position="394"/>
    </location>
</feature>
<evidence type="ECO:0000256" key="2">
    <source>
        <dbReference type="SAM" id="Phobius"/>
    </source>
</evidence>
<reference evidence="3" key="1">
    <citation type="journal article" date="2014" name="Genome Announc.">
        <title>De novo whole-genome sequence and genome annotation of Lichtheimia ramosa.</title>
        <authorList>
            <person name="Linde J."/>
            <person name="Schwartze V."/>
            <person name="Binder U."/>
            <person name="Lass-Florl C."/>
            <person name="Voigt K."/>
            <person name="Horn F."/>
        </authorList>
    </citation>
    <scope>NUCLEOTIDE SEQUENCE</scope>
    <source>
        <strain evidence="3">JMRC FSU:6197</strain>
    </source>
</reference>
<protein>
    <submittedName>
        <fullName evidence="3">Uncharacterized protein</fullName>
    </submittedName>
</protein>
<organism evidence="3">
    <name type="scientific">Lichtheimia ramosa</name>
    <dbReference type="NCBI Taxonomy" id="688394"/>
    <lineage>
        <taxon>Eukaryota</taxon>
        <taxon>Fungi</taxon>
        <taxon>Fungi incertae sedis</taxon>
        <taxon>Mucoromycota</taxon>
        <taxon>Mucoromycotina</taxon>
        <taxon>Mucoromycetes</taxon>
        <taxon>Mucorales</taxon>
        <taxon>Lichtheimiaceae</taxon>
        <taxon>Lichtheimia</taxon>
    </lineage>
</organism>
<evidence type="ECO:0000313" key="3">
    <source>
        <dbReference type="EMBL" id="CDS11901.1"/>
    </source>
</evidence>
<evidence type="ECO:0000256" key="1">
    <source>
        <dbReference type="SAM" id="MobiDB-lite"/>
    </source>
</evidence>
<keyword evidence="2" id="KW-0472">Membrane</keyword>
<feature type="transmembrane region" description="Helical" evidence="2">
    <location>
        <begin position="161"/>
        <end position="185"/>
    </location>
</feature>
<keyword evidence="2" id="KW-1133">Transmembrane helix</keyword>
<feature type="transmembrane region" description="Helical" evidence="2">
    <location>
        <begin position="124"/>
        <end position="141"/>
    </location>
</feature>
<feature type="transmembrane region" description="Helical" evidence="2">
    <location>
        <begin position="33"/>
        <end position="61"/>
    </location>
</feature>
<dbReference type="OrthoDB" id="2131431at2759"/>
<name>A0A077WW86_9FUNG</name>
<proteinExistence type="predicted"/>
<dbReference type="AlphaFoldDB" id="A0A077WW86"/>